<dbReference type="GO" id="GO:0016740">
    <property type="term" value="F:transferase activity"/>
    <property type="evidence" value="ECO:0007669"/>
    <property type="project" value="UniProtKB-KW"/>
</dbReference>
<evidence type="ECO:0000313" key="3">
    <source>
        <dbReference type="EMBL" id="PWZ37484.1"/>
    </source>
</evidence>
<sequence>MVIYFFWVCKIFRTGYRYNLPNLLNTIVAEHPVDRSTLLRIGMTNPPFILEHLKEISAVLRHPWVYSFLHVPLQSGSDAVLTAMSGEYTVGKFRKVVDALCELVPGMQIATDIICGFPGETDEDFSETVNLVKQYQLPQYTTFRKSTSFGC</sequence>
<dbReference type="InterPro" id="IPR007197">
    <property type="entry name" value="rSAM"/>
</dbReference>
<dbReference type="Pfam" id="PF04055">
    <property type="entry name" value="Radical_SAM"/>
    <property type="match status" value="1"/>
</dbReference>
<dbReference type="PANTHER" id="PTHR11918">
    <property type="entry name" value="RADICAL SAM PROTEINS"/>
    <property type="match status" value="1"/>
</dbReference>
<organism evidence="3">
    <name type="scientific">Zea mays</name>
    <name type="common">Maize</name>
    <dbReference type="NCBI Taxonomy" id="4577"/>
    <lineage>
        <taxon>Eukaryota</taxon>
        <taxon>Viridiplantae</taxon>
        <taxon>Streptophyta</taxon>
        <taxon>Embryophyta</taxon>
        <taxon>Tracheophyta</taxon>
        <taxon>Spermatophyta</taxon>
        <taxon>Magnoliopsida</taxon>
        <taxon>Liliopsida</taxon>
        <taxon>Poales</taxon>
        <taxon>Poaceae</taxon>
        <taxon>PACMAD clade</taxon>
        <taxon>Panicoideae</taxon>
        <taxon>Andropogonodae</taxon>
        <taxon>Andropogoneae</taxon>
        <taxon>Tripsacinae</taxon>
        <taxon>Zea</taxon>
    </lineage>
</organism>
<dbReference type="InterPro" id="IPR023404">
    <property type="entry name" value="rSAM_horseshoe"/>
</dbReference>
<evidence type="ECO:0000256" key="1">
    <source>
        <dbReference type="ARBA" id="ARBA00022679"/>
    </source>
</evidence>
<reference evidence="3" key="1">
    <citation type="journal article" date="2018" name="Nat. Genet.">
        <title>Extensive intraspecific gene order and gene structural variations between Mo17 and other maize genomes.</title>
        <authorList>
            <person name="Sun S."/>
            <person name="Zhou Y."/>
            <person name="Chen J."/>
            <person name="Shi J."/>
            <person name="Zhao H."/>
            <person name="Zhao H."/>
            <person name="Song W."/>
            <person name="Zhang M."/>
            <person name="Cui Y."/>
            <person name="Dong X."/>
            <person name="Liu H."/>
            <person name="Ma X."/>
            <person name="Jiao Y."/>
            <person name="Wang B."/>
            <person name="Wei X."/>
            <person name="Stein J.C."/>
            <person name="Glaubitz J.C."/>
            <person name="Lu F."/>
            <person name="Yu G."/>
            <person name="Liang C."/>
            <person name="Fengler K."/>
            <person name="Li B."/>
            <person name="Rafalski A."/>
            <person name="Schnable P.S."/>
            <person name="Ware D.H."/>
            <person name="Buckler E.S."/>
            <person name="Lai J."/>
        </authorList>
    </citation>
    <scope>NUCLEOTIDE SEQUENCE [LARGE SCALE GENOMIC DNA]</scope>
    <source>
        <tissue evidence="3">Seedling</tissue>
    </source>
</reference>
<feature type="domain" description="Radical SAM core" evidence="2">
    <location>
        <begin position="35"/>
        <end position="132"/>
    </location>
</feature>
<keyword evidence="1 3" id="KW-0808">Transferase</keyword>
<dbReference type="EMBL" id="NCVQ01000003">
    <property type="protein sequence ID" value="PWZ37484.1"/>
    <property type="molecule type" value="Genomic_DNA"/>
</dbReference>
<gene>
    <name evidence="3" type="ORF">Zm00014a_004447</name>
</gene>
<protein>
    <submittedName>
        <fullName evidence="3">Threonylcarbamoyladenosine tRNA methylthiotransferase</fullName>
    </submittedName>
</protein>
<dbReference type="Proteomes" id="UP000251960">
    <property type="component" value="Chromosome 2"/>
</dbReference>
<dbReference type="PANTHER" id="PTHR11918:SF45">
    <property type="entry name" value="THREONYLCARBAMOYLADENOSINE TRNA METHYLTHIOTRANSFERASE"/>
    <property type="match status" value="1"/>
</dbReference>
<dbReference type="Gene3D" id="3.80.30.20">
    <property type="entry name" value="tm_1862 like domain"/>
    <property type="match status" value="1"/>
</dbReference>
<dbReference type="SUPFAM" id="SSF102114">
    <property type="entry name" value="Radical SAM enzymes"/>
    <property type="match status" value="1"/>
</dbReference>
<comment type="caution">
    <text evidence="3">The sequence shown here is derived from an EMBL/GenBank/DDBJ whole genome shotgun (WGS) entry which is preliminary data.</text>
</comment>
<proteinExistence type="predicted"/>
<dbReference type="InterPro" id="IPR058240">
    <property type="entry name" value="rSAM_sf"/>
</dbReference>
<dbReference type="AlphaFoldDB" id="A0A3L6FTQ9"/>
<dbReference type="ExpressionAtlas" id="A0A3L6FTQ9">
    <property type="expression patterns" value="baseline and differential"/>
</dbReference>
<accession>A0A3L6FTQ9</accession>
<evidence type="ECO:0000259" key="2">
    <source>
        <dbReference type="Pfam" id="PF04055"/>
    </source>
</evidence>
<name>A0A3L6FTQ9_MAIZE</name>
<dbReference type="GO" id="GO:0051536">
    <property type="term" value="F:iron-sulfur cluster binding"/>
    <property type="evidence" value="ECO:0007669"/>
    <property type="project" value="InterPro"/>
</dbReference>